<keyword evidence="3 7" id="KW-0479">Metal-binding</keyword>
<dbReference type="GO" id="GO:0004089">
    <property type="term" value="F:carbonate dehydratase activity"/>
    <property type="evidence" value="ECO:0007669"/>
    <property type="project" value="UniProtKB-UniRule"/>
</dbReference>
<dbReference type="SMART" id="SM00947">
    <property type="entry name" value="Pro_CA"/>
    <property type="match status" value="1"/>
</dbReference>
<evidence type="ECO:0000256" key="7">
    <source>
        <dbReference type="PIRSR" id="PIRSR601765-1"/>
    </source>
</evidence>
<keyword evidence="10" id="KW-1185">Reference proteome</keyword>
<comment type="similarity">
    <text evidence="1 8">Belongs to the beta-class carbonic anhydrase family.</text>
</comment>
<keyword evidence="5 8" id="KW-0456">Lyase</keyword>
<proteinExistence type="inferred from homology"/>
<dbReference type="InterPro" id="IPR001765">
    <property type="entry name" value="Carbonic_anhydrase"/>
</dbReference>
<comment type="catalytic activity">
    <reaction evidence="6 8">
        <text>hydrogencarbonate + H(+) = CO2 + H2O</text>
        <dbReference type="Rhea" id="RHEA:10748"/>
        <dbReference type="ChEBI" id="CHEBI:15377"/>
        <dbReference type="ChEBI" id="CHEBI:15378"/>
        <dbReference type="ChEBI" id="CHEBI:16526"/>
        <dbReference type="ChEBI" id="CHEBI:17544"/>
        <dbReference type="EC" id="4.2.1.1"/>
    </reaction>
</comment>
<protein>
    <recommendedName>
        <fullName evidence="2 8">Carbonic anhydrase</fullName>
        <ecNumber evidence="2 8">4.2.1.1</ecNumber>
    </recommendedName>
    <alternativeName>
        <fullName evidence="8">Carbonate dehydratase</fullName>
    </alternativeName>
</protein>
<dbReference type="Pfam" id="PF00484">
    <property type="entry name" value="Pro_CA"/>
    <property type="match status" value="1"/>
</dbReference>
<evidence type="ECO:0000256" key="2">
    <source>
        <dbReference type="ARBA" id="ARBA00012925"/>
    </source>
</evidence>
<evidence type="ECO:0000256" key="3">
    <source>
        <dbReference type="ARBA" id="ARBA00022723"/>
    </source>
</evidence>
<feature type="binding site" evidence="7">
    <location>
        <position position="107"/>
    </location>
    <ligand>
        <name>Zn(2+)</name>
        <dbReference type="ChEBI" id="CHEBI:29105"/>
    </ligand>
</feature>
<dbReference type="Gene3D" id="3.40.1050.10">
    <property type="entry name" value="Carbonic anhydrase"/>
    <property type="match status" value="1"/>
</dbReference>
<comment type="function">
    <text evidence="8">Reversible hydration of carbon dioxide.</text>
</comment>
<feature type="binding site" evidence="7">
    <location>
        <position position="110"/>
    </location>
    <ligand>
        <name>Zn(2+)</name>
        <dbReference type="ChEBI" id="CHEBI:29105"/>
    </ligand>
</feature>
<accession>A0A9P6C9T0</accession>
<evidence type="ECO:0000313" key="9">
    <source>
        <dbReference type="EMBL" id="KAF9457656.1"/>
    </source>
</evidence>
<comment type="caution">
    <text evidence="9">The sequence shown here is derived from an EMBL/GenBank/DDBJ whole genome shotgun (WGS) entry which is preliminary data.</text>
</comment>
<dbReference type="GO" id="GO:0071244">
    <property type="term" value="P:cellular response to carbon dioxide"/>
    <property type="evidence" value="ECO:0007669"/>
    <property type="project" value="TreeGrafter"/>
</dbReference>
<feature type="binding site" evidence="7">
    <location>
        <position position="51"/>
    </location>
    <ligand>
        <name>Zn(2+)</name>
        <dbReference type="ChEBI" id="CHEBI:29105"/>
    </ligand>
</feature>
<evidence type="ECO:0000256" key="8">
    <source>
        <dbReference type="RuleBase" id="RU003956"/>
    </source>
</evidence>
<evidence type="ECO:0000256" key="4">
    <source>
        <dbReference type="ARBA" id="ARBA00022833"/>
    </source>
</evidence>
<dbReference type="GO" id="GO:0034599">
    <property type="term" value="P:cellular response to oxidative stress"/>
    <property type="evidence" value="ECO:0007669"/>
    <property type="project" value="TreeGrafter"/>
</dbReference>
<dbReference type="InterPro" id="IPR036874">
    <property type="entry name" value="Carbonic_anhydrase_sf"/>
</dbReference>
<name>A0A9P6C9T0_9AGAR</name>
<dbReference type="EC" id="4.2.1.1" evidence="2 8"/>
<evidence type="ECO:0000313" key="10">
    <source>
        <dbReference type="Proteomes" id="UP000807353"/>
    </source>
</evidence>
<dbReference type="Proteomes" id="UP000807353">
    <property type="component" value="Unassembled WGS sequence"/>
</dbReference>
<dbReference type="PANTHER" id="PTHR11002">
    <property type="entry name" value="CARBONIC ANHYDRASE"/>
    <property type="match status" value="1"/>
</dbReference>
<sequence>MGMGTKGCSPELEALFHGNEQFRASIAATNPGLLKVLAAEGQRPPFMLLDCSDSRVGEQSIFSAKPGTMFTTGNIANQYNETDLNSKSVLSYAVSVLGVKHVIVMGHYGCGGVGAAIMRKPCEGEEGDTLSGAVQSWIRPIRAIYQNSRRPEIVKHREKYGLMGVREVPHLHDPAFRALVEENVKANVVRIARSSVITNHYAALADLPATTTTPTPKPRQVPPIPMPLRDVFIHGWVYDIETGEVADLGVSVGPPGRDIPAMPWPRLVHA</sequence>
<evidence type="ECO:0000256" key="6">
    <source>
        <dbReference type="ARBA" id="ARBA00048348"/>
    </source>
</evidence>
<dbReference type="EMBL" id="MU150363">
    <property type="protein sequence ID" value="KAF9457656.1"/>
    <property type="molecule type" value="Genomic_DNA"/>
</dbReference>
<evidence type="ECO:0000256" key="5">
    <source>
        <dbReference type="ARBA" id="ARBA00023239"/>
    </source>
</evidence>
<dbReference type="PANTHER" id="PTHR11002:SF76">
    <property type="entry name" value="CARBONIC ANHYDRASE"/>
    <property type="match status" value="1"/>
</dbReference>
<reference evidence="9" key="1">
    <citation type="submission" date="2020-11" db="EMBL/GenBank/DDBJ databases">
        <authorList>
            <consortium name="DOE Joint Genome Institute"/>
            <person name="Ahrendt S."/>
            <person name="Riley R."/>
            <person name="Andreopoulos W."/>
            <person name="Labutti K."/>
            <person name="Pangilinan J."/>
            <person name="Ruiz-Duenas F.J."/>
            <person name="Barrasa J.M."/>
            <person name="Sanchez-Garcia M."/>
            <person name="Camarero S."/>
            <person name="Miyauchi S."/>
            <person name="Serrano A."/>
            <person name="Linde D."/>
            <person name="Babiker R."/>
            <person name="Drula E."/>
            <person name="Ayuso-Fernandez I."/>
            <person name="Pacheco R."/>
            <person name="Padilla G."/>
            <person name="Ferreira P."/>
            <person name="Barriuso J."/>
            <person name="Kellner H."/>
            <person name="Castanera R."/>
            <person name="Alfaro M."/>
            <person name="Ramirez L."/>
            <person name="Pisabarro A.G."/>
            <person name="Kuo A."/>
            <person name="Tritt A."/>
            <person name="Lipzen A."/>
            <person name="He G."/>
            <person name="Yan M."/>
            <person name="Ng V."/>
            <person name="Cullen D."/>
            <person name="Martin F."/>
            <person name="Rosso M.-N."/>
            <person name="Henrissat B."/>
            <person name="Hibbett D."/>
            <person name="Martinez A.T."/>
            <person name="Grigoriev I.V."/>
        </authorList>
    </citation>
    <scope>NUCLEOTIDE SEQUENCE</scope>
    <source>
        <strain evidence="9">CBS 247.69</strain>
    </source>
</reference>
<dbReference type="AlphaFoldDB" id="A0A9P6C9T0"/>
<keyword evidence="4 7" id="KW-0862">Zinc</keyword>
<comment type="cofactor">
    <cofactor evidence="7">
        <name>Zn(2+)</name>
        <dbReference type="ChEBI" id="CHEBI:29105"/>
    </cofactor>
    <text evidence="7">Binds 1 zinc ion per subunit.</text>
</comment>
<evidence type="ECO:0000256" key="1">
    <source>
        <dbReference type="ARBA" id="ARBA00006217"/>
    </source>
</evidence>
<organism evidence="9 10">
    <name type="scientific">Collybia nuda</name>
    <dbReference type="NCBI Taxonomy" id="64659"/>
    <lineage>
        <taxon>Eukaryota</taxon>
        <taxon>Fungi</taxon>
        <taxon>Dikarya</taxon>
        <taxon>Basidiomycota</taxon>
        <taxon>Agaricomycotina</taxon>
        <taxon>Agaricomycetes</taxon>
        <taxon>Agaricomycetidae</taxon>
        <taxon>Agaricales</taxon>
        <taxon>Tricholomatineae</taxon>
        <taxon>Clitocybaceae</taxon>
        <taxon>Collybia</taxon>
    </lineage>
</organism>
<dbReference type="OrthoDB" id="10248475at2759"/>
<gene>
    <name evidence="9" type="ORF">BDZ94DRAFT_1202366</name>
</gene>
<dbReference type="SUPFAM" id="SSF53056">
    <property type="entry name" value="beta-carbonic anhydrase, cab"/>
    <property type="match status" value="1"/>
</dbReference>
<feature type="binding site" evidence="7">
    <location>
        <position position="53"/>
    </location>
    <ligand>
        <name>Zn(2+)</name>
        <dbReference type="ChEBI" id="CHEBI:29105"/>
    </ligand>
</feature>
<dbReference type="GO" id="GO:0008270">
    <property type="term" value="F:zinc ion binding"/>
    <property type="evidence" value="ECO:0007669"/>
    <property type="project" value="UniProtKB-UniRule"/>
</dbReference>